<dbReference type="AlphaFoldDB" id="A0A1H9RS37"/>
<dbReference type="GO" id="GO:0046872">
    <property type="term" value="F:metal ion binding"/>
    <property type="evidence" value="ECO:0007669"/>
    <property type="project" value="UniProtKB-UniRule"/>
</dbReference>
<dbReference type="PANTHER" id="PTHR11804:SF48">
    <property type="entry name" value="PUTATIVE-RELATED"/>
    <property type="match status" value="1"/>
</dbReference>
<dbReference type="Pfam" id="PF01432">
    <property type="entry name" value="Peptidase_M3"/>
    <property type="match status" value="1"/>
</dbReference>
<comment type="cofactor">
    <cofactor evidence="6">
        <name>Zn(2+)</name>
        <dbReference type="ChEBI" id="CHEBI:29105"/>
    </cofactor>
    <text evidence="6">Binds 1 zinc ion.</text>
</comment>
<evidence type="ECO:0000256" key="2">
    <source>
        <dbReference type="ARBA" id="ARBA00022723"/>
    </source>
</evidence>
<dbReference type="Gene3D" id="1.10.1370.30">
    <property type="match status" value="1"/>
</dbReference>
<evidence type="ECO:0000256" key="1">
    <source>
        <dbReference type="ARBA" id="ARBA00022670"/>
    </source>
</evidence>
<dbReference type="InterPro" id="IPR001567">
    <property type="entry name" value="Pept_M3A_M3B_dom"/>
</dbReference>
<dbReference type="EMBL" id="FOGT01000003">
    <property type="protein sequence ID" value="SER75467.1"/>
    <property type="molecule type" value="Genomic_DNA"/>
</dbReference>
<dbReference type="InterPro" id="IPR011976">
    <property type="entry name" value="Pept_M3B_oligopep-rel"/>
</dbReference>
<dbReference type="STRING" id="1601833.SAMN05518684_103302"/>
<keyword evidence="4 6" id="KW-0862">Zinc</keyword>
<reference evidence="9" key="1">
    <citation type="submission" date="2016-10" db="EMBL/GenBank/DDBJ databases">
        <authorList>
            <person name="Varghese N."/>
            <person name="Submissions S."/>
        </authorList>
    </citation>
    <scope>NUCLEOTIDE SEQUENCE [LARGE SCALE GENOMIC DNA]</scope>
    <source>
        <strain evidence="9">S9</strain>
    </source>
</reference>
<evidence type="ECO:0000259" key="7">
    <source>
        <dbReference type="Pfam" id="PF01432"/>
    </source>
</evidence>
<comment type="similarity">
    <text evidence="6">Belongs to the peptidase M3 family.</text>
</comment>
<evidence type="ECO:0000256" key="6">
    <source>
        <dbReference type="RuleBase" id="RU003435"/>
    </source>
</evidence>
<proteinExistence type="inferred from homology"/>
<keyword evidence="5 6" id="KW-0482">Metalloprotease</keyword>
<gene>
    <name evidence="8" type="ORF">SAMN05518684_103302</name>
</gene>
<organism evidence="8 9">
    <name type="scientific">Salipaludibacillus aurantiacus</name>
    <dbReference type="NCBI Taxonomy" id="1601833"/>
    <lineage>
        <taxon>Bacteria</taxon>
        <taxon>Bacillati</taxon>
        <taxon>Bacillota</taxon>
        <taxon>Bacilli</taxon>
        <taxon>Bacillales</taxon>
        <taxon>Bacillaceae</taxon>
    </lineage>
</organism>
<sequence length="564" mass="66387">MTKFYKEKLDFQDVESIESSFQQLLNEKTDSAEALEDWLKRQSFLFDALEEGLTGHYIDFQCHSNSEKAKKAFEHDQQVIEPLVKRYEALLDEKILSQPSLEALDKHYYEQFIKSKKNAKELFREENIKLEVKEDRLATSYFEHTGNLTVNWDGEEKTLSEISPFTQVSDRPTRKKAVEKAAEAFISIEPKLQNIMDELVQLRQKKAENANLDNYRDYMFKKYERFDYTPDDCKKLAEAVRKHVTPLKEKIQKAHQQELGTDIYRPWDTKGVPKGLDPLNPFEKRDELVEKTASIFSNMDKRFEELLTEMDSRGMLDLTTRKGKSPGGFCAPLPVSELSFIFMNASRTHDDMITLLHEMGHCIHNDFKKDIPLSKYRDTPMESSELASMTMELLTMDQWELFYNNKEDLIRAKEEQLKGIIEFLPMGMVVDQFQHWMYENPSHSAEERNRKFFELQQSLNSSVVDWSGYEKWAETSWLRILHIFEVPFYFIEYVIAQLGAVQMYKQYRENPEQTLKNYKNALSLGASKSLIDIYKEAGIRFDFSEEMIKELMAFVEKELHDLRP</sequence>
<feature type="domain" description="Peptidase M3A/M3B catalytic" evidence="7">
    <location>
        <begin position="166"/>
        <end position="551"/>
    </location>
</feature>
<protein>
    <submittedName>
        <fullName evidence="8">Oligoendopeptidase F</fullName>
    </submittedName>
</protein>
<evidence type="ECO:0000313" key="9">
    <source>
        <dbReference type="Proteomes" id="UP000198571"/>
    </source>
</evidence>
<keyword evidence="2 6" id="KW-0479">Metal-binding</keyword>
<dbReference type="GO" id="GO:0006508">
    <property type="term" value="P:proteolysis"/>
    <property type="evidence" value="ECO:0007669"/>
    <property type="project" value="UniProtKB-KW"/>
</dbReference>
<accession>A0A1H9RS37</accession>
<dbReference type="NCBIfam" id="TIGR02289">
    <property type="entry name" value="M3_not_pepF"/>
    <property type="match status" value="1"/>
</dbReference>
<evidence type="ECO:0000256" key="5">
    <source>
        <dbReference type="ARBA" id="ARBA00023049"/>
    </source>
</evidence>
<dbReference type="GO" id="GO:0006518">
    <property type="term" value="P:peptide metabolic process"/>
    <property type="evidence" value="ECO:0007669"/>
    <property type="project" value="TreeGrafter"/>
</dbReference>
<name>A0A1H9RS37_9BACI</name>
<dbReference type="PANTHER" id="PTHR11804">
    <property type="entry name" value="PROTEASE M3 THIMET OLIGOPEPTIDASE-RELATED"/>
    <property type="match status" value="1"/>
</dbReference>
<dbReference type="Proteomes" id="UP000198571">
    <property type="component" value="Unassembled WGS sequence"/>
</dbReference>
<dbReference type="CDD" id="cd09606">
    <property type="entry name" value="M3B_PepF"/>
    <property type="match status" value="1"/>
</dbReference>
<evidence type="ECO:0000256" key="3">
    <source>
        <dbReference type="ARBA" id="ARBA00022801"/>
    </source>
</evidence>
<keyword evidence="9" id="KW-1185">Reference proteome</keyword>
<dbReference type="InterPro" id="IPR045090">
    <property type="entry name" value="Pept_M3A_M3B"/>
</dbReference>
<dbReference type="SUPFAM" id="SSF55486">
    <property type="entry name" value="Metalloproteases ('zincins'), catalytic domain"/>
    <property type="match status" value="1"/>
</dbReference>
<evidence type="ECO:0000256" key="4">
    <source>
        <dbReference type="ARBA" id="ARBA00022833"/>
    </source>
</evidence>
<dbReference type="OrthoDB" id="9762795at2"/>
<evidence type="ECO:0000313" key="8">
    <source>
        <dbReference type="EMBL" id="SER75467.1"/>
    </source>
</evidence>
<keyword evidence="1 6" id="KW-0645">Protease</keyword>
<keyword evidence="3 6" id="KW-0378">Hydrolase</keyword>
<dbReference type="GO" id="GO:0004222">
    <property type="term" value="F:metalloendopeptidase activity"/>
    <property type="evidence" value="ECO:0007669"/>
    <property type="project" value="InterPro"/>
</dbReference>
<dbReference type="RefSeq" id="WP_093048335.1">
    <property type="nucleotide sequence ID" value="NZ_FOGT01000003.1"/>
</dbReference>